<reference evidence="2" key="1">
    <citation type="submission" date="2020-11" db="EMBL/GenBank/DDBJ databases">
        <authorList>
            <person name="Whiteford S."/>
        </authorList>
    </citation>
    <scope>NUCLEOTIDE SEQUENCE</scope>
</reference>
<proteinExistence type="predicted"/>
<dbReference type="AlphaFoldDB" id="A0A8S4ESD3"/>
<evidence type="ECO:0000313" key="3">
    <source>
        <dbReference type="Proteomes" id="UP000653454"/>
    </source>
</evidence>
<evidence type="ECO:0000313" key="2">
    <source>
        <dbReference type="EMBL" id="CAG9118617.1"/>
    </source>
</evidence>
<name>A0A8S4ESD3_PLUXY</name>
<keyword evidence="3" id="KW-1185">Reference proteome</keyword>
<dbReference type="Pfam" id="PF14661">
    <property type="entry name" value="HAUS6_N"/>
    <property type="match status" value="1"/>
</dbReference>
<evidence type="ECO:0000259" key="1">
    <source>
        <dbReference type="Pfam" id="PF14661"/>
    </source>
</evidence>
<protein>
    <submittedName>
        <fullName evidence="2">(diamondback moth) hypothetical protein</fullName>
    </submittedName>
</protein>
<feature type="domain" description="HAUS augmin-like complex subunit 6 N-terminal" evidence="1">
    <location>
        <begin position="19"/>
        <end position="203"/>
    </location>
</feature>
<gene>
    <name evidence="2" type="ORF">PLXY2_LOCUS6512</name>
</gene>
<dbReference type="InterPro" id="IPR028163">
    <property type="entry name" value="HAUS_6_N"/>
</dbReference>
<accession>A0A8S4ESD3</accession>
<dbReference type="EMBL" id="CAJHNJ030000021">
    <property type="protein sequence ID" value="CAG9118617.1"/>
    <property type="molecule type" value="Genomic_DNA"/>
</dbReference>
<dbReference type="Proteomes" id="UP000653454">
    <property type="component" value="Unassembled WGS sequence"/>
</dbReference>
<sequence length="782" mass="90229">MSSLHSQRDHLNAYKKATLWYVSLLSKAHSMPPDLYRQIFKEDALEKPTQNVFIHLTHYLACIIDAQKAASLTWPLYDSKLEKTYRTDFSNFIIEYCKMGVISPVMSSYFVNPGCFKVTKLLYQLSQFSVQRTLTIMMKTEKHKQLYNEATERYKSGGQDFVEYIDKETETLTNKLVVYQQKKLAVQRISELMKKQILKNEKKYESIKAKDPLNNIVDGFLASHHYNDIDENKAASEIIQITQITEPAPLFNTWLEHVDEKIINMESDWDKKVHPFLETAKSCHECTEALILRQTGEMDKKSFMLEYNHQTDEINSADLQPLVNSQQKYVLKNIVKEERLNFPNLIRGFVIATCYILKNAELGQDIYKLSEYLQTERRNYGEIVSAFKLLYERVLTAEAKLQQSPINHMDQSISLKELCEIPRLPDLSDLKSTGDLSLYPMFDTFTPINLSKFHFNTRRKTSMHTFLKPQPRSLITPYQQPQRHDFLSSLVSCRFGSDNRNKLDMSQNISIISQNAGRDNETIAECTSGFTKQQIQRLLSTKKTSSSKKHKFNGERPQTVKVVKGGLFNDTGDSGLFRSHSSPNLFENRERKSFSKGRARKLSVMKEDSPTSILEVSGISPYHISKEDDFNHQLSEEEKVETKPMKDISIHISTEHLCANTPTAITKPIRKTSSIEKIINRFKKVRESVIPDNHDDSRKDFKTILEGKENDFNQLNTIFTANRVLLPDLLSPSYSVAQEKPTDILDQLCFEMEEKEGRKPRQSLGTALGVDNTFLDQFELID</sequence>
<organism evidence="2 3">
    <name type="scientific">Plutella xylostella</name>
    <name type="common">Diamondback moth</name>
    <name type="synonym">Plutella maculipennis</name>
    <dbReference type="NCBI Taxonomy" id="51655"/>
    <lineage>
        <taxon>Eukaryota</taxon>
        <taxon>Metazoa</taxon>
        <taxon>Ecdysozoa</taxon>
        <taxon>Arthropoda</taxon>
        <taxon>Hexapoda</taxon>
        <taxon>Insecta</taxon>
        <taxon>Pterygota</taxon>
        <taxon>Neoptera</taxon>
        <taxon>Endopterygota</taxon>
        <taxon>Lepidoptera</taxon>
        <taxon>Glossata</taxon>
        <taxon>Ditrysia</taxon>
        <taxon>Yponomeutoidea</taxon>
        <taxon>Plutellidae</taxon>
        <taxon>Plutella</taxon>
    </lineage>
</organism>
<comment type="caution">
    <text evidence="2">The sequence shown here is derived from an EMBL/GenBank/DDBJ whole genome shotgun (WGS) entry which is preliminary data.</text>
</comment>